<organism evidence="1 2">
    <name type="scientific">Gemmobacter megaterium</name>
    <dbReference type="NCBI Taxonomy" id="1086013"/>
    <lineage>
        <taxon>Bacteria</taxon>
        <taxon>Pseudomonadati</taxon>
        <taxon>Pseudomonadota</taxon>
        <taxon>Alphaproteobacteria</taxon>
        <taxon>Rhodobacterales</taxon>
        <taxon>Paracoccaceae</taxon>
        <taxon>Gemmobacter</taxon>
    </lineage>
</organism>
<name>A0A1N7PEW6_9RHOB</name>
<evidence type="ECO:0000313" key="1">
    <source>
        <dbReference type="EMBL" id="SIT09086.1"/>
    </source>
</evidence>
<sequence length="257" mass="27067">MTDQQAFAARIEGADAPSRYVLVCEHASHTLPARWGNLGLDAAAQVAHIAWDPGALGLARGLAARLGAALVHAPVSRLVHDLNRAPDRPGAMPARSESYDIPGNAAITPEDRAARADAVYTPFHAGLAALIARRIALGLQPVLVTVHSFTPVWHGQPRAVELGVIHDDTRPGDDRLAREVLAAAWAMTSLQSELNAPYSAADGVTHLLRLHAVPYGLPHVMLEIRNDLIATPEAEAAMADLLAPVLARALAATEGGA</sequence>
<dbReference type="InterPro" id="IPR007709">
    <property type="entry name" value="N-FG_amidohydro"/>
</dbReference>
<evidence type="ECO:0000313" key="2">
    <source>
        <dbReference type="Proteomes" id="UP000186141"/>
    </source>
</evidence>
<dbReference type="AlphaFoldDB" id="A0A1N7PEW6"/>
<dbReference type="Proteomes" id="UP000186141">
    <property type="component" value="Unassembled WGS sequence"/>
</dbReference>
<accession>A0A1N7PEW6</accession>
<dbReference type="STRING" id="1086013.SAMN05421774_105197"/>
<dbReference type="EMBL" id="FTOT01000005">
    <property type="protein sequence ID" value="SIT09086.1"/>
    <property type="molecule type" value="Genomic_DNA"/>
</dbReference>
<protein>
    <submittedName>
        <fullName evidence="1">Predicted N-formylglutamate amidohydrolase</fullName>
    </submittedName>
</protein>
<dbReference type="OrthoDB" id="9815326at2"/>
<proteinExistence type="predicted"/>
<keyword evidence="2" id="KW-1185">Reference proteome</keyword>
<gene>
    <name evidence="1" type="ORF">SAMN05421774_105197</name>
</gene>
<dbReference type="InterPro" id="IPR011227">
    <property type="entry name" value="UCP029730"/>
</dbReference>
<dbReference type="Gene3D" id="3.40.630.40">
    <property type="entry name" value="Zn-dependent exopeptidases"/>
    <property type="match status" value="1"/>
</dbReference>
<dbReference type="GO" id="GO:0016787">
    <property type="term" value="F:hydrolase activity"/>
    <property type="evidence" value="ECO:0007669"/>
    <property type="project" value="UniProtKB-KW"/>
</dbReference>
<keyword evidence="1" id="KW-0378">Hydrolase</keyword>
<dbReference type="Pfam" id="PF05013">
    <property type="entry name" value="FGase"/>
    <property type="match status" value="1"/>
</dbReference>
<dbReference type="RefSeq" id="WP_076532098.1">
    <property type="nucleotide sequence ID" value="NZ_BMEH01000005.1"/>
</dbReference>
<dbReference type="SUPFAM" id="SSF53187">
    <property type="entry name" value="Zn-dependent exopeptidases"/>
    <property type="match status" value="1"/>
</dbReference>
<reference evidence="1 2" key="1">
    <citation type="submission" date="2017-01" db="EMBL/GenBank/DDBJ databases">
        <authorList>
            <person name="Mah S.A."/>
            <person name="Swanson W.J."/>
            <person name="Moy G.W."/>
            <person name="Vacquier V.D."/>
        </authorList>
    </citation>
    <scope>NUCLEOTIDE SEQUENCE [LARGE SCALE GENOMIC DNA]</scope>
    <source>
        <strain evidence="1 2">DSM 26375</strain>
    </source>
</reference>
<dbReference type="PIRSF" id="PIRSF029730">
    <property type="entry name" value="UCP029730"/>
    <property type="match status" value="1"/>
</dbReference>